<name>A0A1M6JFU4_9FIRM</name>
<accession>A0A1M6JFU4</accession>
<gene>
    <name evidence="1" type="ORF">SAMN02745243_00628</name>
</gene>
<dbReference type="AlphaFoldDB" id="A0A1M6JFU4"/>
<dbReference type="EMBL" id="FQZY01000009">
    <property type="protein sequence ID" value="SHJ45563.1"/>
    <property type="molecule type" value="Genomic_DNA"/>
</dbReference>
<keyword evidence="2" id="KW-1185">Reference proteome</keyword>
<evidence type="ECO:0000313" key="1">
    <source>
        <dbReference type="EMBL" id="SHJ45563.1"/>
    </source>
</evidence>
<organism evidence="1 2">
    <name type="scientific">Hespellia stercorisuis DSM 15480</name>
    <dbReference type="NCBI Taxonomy" id="1121950"/>
    <lineage>
        <taxon>Bacteria</taxon>
        <taxon>Bacillati</taxon>
        <taxon>Bacillota</taxon>
        <taxon>Clostridia</taxon>
        <taxon>Lachnospirales</taxon>
        <taxon>Lachnospiraceae</taxon>
        <taxon>Hespellia</taxon>
    </lineage>
</organism>
<proteinExistence type="predicted"/>
<protein>
    <recommendedName>
        <fullName evidence="3">Chorismate--pyruvate lyase</fullName>
    </recommendedName>
</protein>
<dbReference type="RefSeq" id="WP_073104892.1">
    <property type="nucleotide sequence ID" value="NZ_FQZY01000009.1"/>
</dbReference>
<evidence type="ECO:0008006" key="3">
    <source>
        <dbReference type="Google" id="ProtNLM"/>
    </source>
</evidence>
<sequence length="61" mass="7014">MFTCTYKVVQIDGDYAYLQQTGTPDAEPKLVARALLPPEIEEGCYLLYEWLQYQIVDEPLA</sequence>
<reference evidence="1 2" key="1">
    <citation type="submission" date="2016-11" db="EMBL/GenBank/DDBJ databases">
        <authorList>
            <person name="Jaros S."/>
            <person name="Januszkiewicz K."/>
            <person name="Wedrychowicz H."/>
        </authorList>
    </citation>
    <scope>NUCLEOTIDE SEQUENCE [LARGE SCALE GENOMIC DNA]</scope>
    <source>
        <strain evidence="1 2">DSM 15480</strain>
    </source>
</reference>
<dbReference type="OrthoDB" id="1934943at2"/>
<evidence type="ECO:0000313" key="2">
    <source>
        <dbReference type="Proteomes" id="UP000184301"/>
    </source>
</evidence>
<dbReference type="Proteomes" id="UP000184301">
    <property type="component" value="Unassembled WGS sequence"/>
</dbReference>
<dbReference type="STRING" id="1121950.SAMN02745243_00628"/>